<organism evidence="2 3">
    <name type="scientific">Mycolicibacterium frederiksbergense</name>
    <dbReference type="NCBI Taxonomy" id="117567"/>
    <lineage>
        <taxon>Bacteria</taxon>
        <taxon>Bacillati</taxon>
        <taxon>Actinomycetota</taxon>
        <taxon>Actinomycetes</taxon>
        <taxon>Mycobacteriales</taxon>
        <taxon>Mycobacteriaceae</taxon>
        <taxon>Mycolicibacterium</taxon>
    </lineage>
</organism>
<dbReference type="EMBL" id="CP038799">
    <property type="protein sequence ID" value="QIV80732.1"/>
    <property type="molecule type" value="Genomic_DNA"/>
</dbReference>
<sequence>MSHVSHPEPPHPTAATHAAVTSPIIDCEPPVLGAGRPAPHPPTLRPRPPRQHRLPAVVGEVPAPQAAVMFADATLRRVLEVVDRRRPVTQLRGLLAPPLIDITQTLARVPQAGGAAVLRRIRLRSIAAAADAQVDAAEVFATYTRGPRVRAIAARVELVAGRWQVVALQIG</sequence>
<gene>
    <name evidence="2" type="ORF">EXE63_07450</name>
</gene>
<name>A0A6H0RZL1_9MYCO</name>
<dbReference type="Pfam" id="PF20060">
    <property type="entry name" value="DUF6459"/>
    <property type="match status" value="1"/>
</dbReference>
<accession>A0A6H0RZL1</accession>
<evidence type="ECO:0000313" key="3">
    <source>
        <dbReference type="Proteomes" id="UP000501849"/>
    </source>
</evidence>
<proteinExistence type="predicted"/>
<reference evidence="2 3" key="1">
    <citation type="submission" date="2019-04" db="EMBL/GenBank/DDBJ databases">
        <title>Draft, Whole-Genome Sequence of the Anthracene-degrading Mycobacterium frederiksbergense LB501T, Isolated from a Polycyclic Aromatic Hydrocarbon (PAH)-Contaminated Soil.</title>
        <authorList>
            <person name="Augelletti F."/>
        </authorList>
    </citation>
    <scope>NUCLEOTIDE SEQUENCE [LARGE SCALE GENOMIC DNA]</scope>
    <source>
        <strain evidence="2 3">LB 501T</strain>
    </source>
</reference>
<keyword evidence="3" id="KW-1185">Reference proteome</keyword>
<protein>
    <recommendedName>
        <fullName evidence="4">Alanine, arginine and proline rich protein</fullName>
    </recommendedName>
</protein>
<dbReference type="KEGG" id="mfre:EXE63_07450"/>
<feature type="region of interest" description="Disordered" evidence="1">
    <location>
        <begin position="26"/>
        <end position="51"/>
    </location>
</feature>
<evidence type="ECO:0008006" key="4">
    <source>
        <dbReference type="Google" id="ProtNLM"/>
    </source>
</evidence>
<dbReference type="InterPro" id="IPR045596">
    <property type="entry name" value="DUF6459"/>
</dbReference>
<evidence type="ECO:0000313" key="2">
    <source>
        <dbReference type="EMBL" id="QIV80732.1"/>
    </source>
</evidence>
<dbReference type="Proteomes" id="UP000501849">
    <property type="component" value="Chromosome"/>
</dbReference>
<dbReference type="AlphaFoldDB" id="A0A6H0RZL1"/>
<evidence type="ECO:0000256" key="1">
    <source>
        <dbReference type="SAM" id="MobiDB-lite"/>
    </source>
</evidence>
<dbReference type="RefSeq" id="WP_168141396.1">
    <property type="nucleotide sequence ID" value="NZ_CP038799.1"/>
</dbReference>